<dbReference type="InterPro" id="IPR001789">
    <property type="entry name" value="Sig_transdc_resp-reg_receiver"/>
</dbReference>
<evidence type="ECO:0000313" key="7">
    <source>
        <dbReference type="Proteomes" id="UP000192761"/>
    </source>
</evidence>
<feature type="modified residue" description="4-aspartylphosphate" evidence="2">
    <location>
        <position position="55"/>
    </location>
</feature>
<dbReference type="GO" id="GO:0005829">
    <property type="term" value="C:cytosol"/>
    <property type="evidence" value="ECO:0007669"/>
    <property type="project" value="TreeGrafter"/>
</dbReference>
<dbReference type="InterPro" id="IPR001867">
    <property type="entry name" value="OmpR/PhoB-type_DNA-bd"/>
</dbReference>
<dbReference type="OrthoDB" id="5295288at2"/>
<dbReference type="Pfam" id="PF00072">
    <property type="entry name" value="Response_reg"/>
    <property type="match status" value="1"/>
</dbReference>
<reference evidence="6 7" key="1">
    <citation type="submission" date="2017-04" db="EMBL/GenBank/DDBJ databases">
        <authorList>
            <person name="Afonso C.L."/>
            <person name="Miller P.J."/>
            <person name="Scott M.A."/>
            <person name="Spackman E."/>
            <person name="Goraichik I."/>
            <person name="Dimitrov K.M."/>
            <person name="Suarez D.L."/>
            <person name="Swayne D.E."/>
        </authorList>
    </citation>
    <scope>NUCLEOTIDE SEQUENCE [LARGE SCALE GENOMIC DNA]</scope>
    <source>
        <strain evidence="6 7">DSM 23236</strain>
    </source>
</reference>
<dbReference type="PANTHER" id="PTHR48111">
    <property type="entry name" value="REGULATOR OF RPOS"/>
    <property type="match status" value="1"/>
</dbReference>
<dbReference type="AlphaFoldDB" id="A0A1W1XA25"/>
<dbReference type="GO" id="GO:0000156">
    <property type="term" value="F:phosphorelay response regulator activity"/>
    <property type="evidence" value="ECO:0007669"/>
    <property type="project" value="TreeGrafter"/>
</dbReference>
<organism evidence="6 7">
    <name type="scientific">Andreprevotia lacus DSM 23236</name>
    <dbReference type="NCBI Taxonomy" id="1121001"/>
    <lineage>
        <taxon>Bacteria</taxon>
        <taxon>Pseudomonadati</taxon>
        <taxon>Pseudomonadota</taxon>
        <taxon>Betaproteobacteria</taxon>
        <taxon>Neisseriales</taxon>
        <taxon>Chitinibacteraceae</taxon>
        <taxon>Andreprevotia</taxon>
    </lineage>
</organism>
<name>A0A1W1XA25_9NEIS</name>
<dbReference type="PROSITE" id="PS51755">
    <property type="entry name" value="OMPR_PHOB"/>
    <property type="match status" value="1"/>
</dbReference>
<evidence type="ECO:0000259" key="4">
    <source>
        <dbReference type="PROSITE" id="PS50110"/>
    </source>
</evidence>
<accession>A0A1W1XA25</accession>
<dbReference type="InterPro" id="IPR011006">
    <property type="entry name" value="CheY-like_superfamily"/>
</dbReference>
<evidence type="ECO:0000313" key="6">
    <source>
        <dbReference type="EMBL" id="SMC20802.1"/>
    </source>
</evidence>
<dbReference type="PANTHER" id="PTHR48111:SF6">
    <property type="entry name" value="TRANSCRIPTIONAL REGULATORY PROTEIN CREB"/>
    <property type="match status" value="1"/>
</dbReference>
<keyword evidence="7" id="KW-1185">Reference proteome</keyword>
<evidence type="ECO:0000259" key="5">
    <source>
        <dbReference type="PROSITE" id="PS51755"/>
    </source>
</evidence>
<gene>
    <name evidence="6" type="ORF">SAMN02745857_01053</name>
</gene>
<dbReference type="STRING" id="1121001.SAMN02745857_01053"/>
<feature type="domain" description="OmpR/PhoB-type" evidence="5">
    <location>
        <begin position="134"/>
        <end position="235"/>
    </location>
</feature>
<dbReference type="Gene3D" id="6.10.250.690">
    <property type="match status" value="1"/>
</dbReference>
<evidence type="ECO:0000256" key="3">
    <source>
        <dbReference type="PROSITE-ProRule" id="PRU01091"/>
    </source>
</evidence>
<dbReference type="Proteomes" id="UP000192761">
    <property type="component" value="Unassembled WGS sequence"/>
</dbReference>
<feature type="domain" description="Response regulatory" evidence="4">
    <location>
        <begin position="6"/>
        <end position="119"/>
    </location>
</feature>
<dbReference type="EMBL" id="FWXD01000005">
    <property type="protein sequence ID" value="SMC20802.1"/>
    <property type="molecule type" value="Genomic_DNA"/>
</dbReference>
<protein>
    <submittedName>
        <fullName evidence="6">Two-component system, OmpR family, catabolic regulation response regulator CreB</fullName>
    </submittedName>
</protein>
<sequence length="236" mass="25447">MSNPPAILLLEDEAAIADTLQFALQREGMQVQWVSLVSQAEALLAAGGFDLAVFDIGLPDGSGLELLRRLRRSSELPVLLLTARADEVDRIVGLELGADDYVVKPFSPREVAARVKTILKRVRPAAPAAVSAVTGEASTAGARFEHDVAGRRISYQGRRLALTPAEYNVLALLLAQPGRVYSRAQLLDALGEAAEDSFERTIDSHIKTLRAKLREITPAADPIETHRGFGYALSAP</sequence>
<keyword evidence="2" id="KW-0597">Phosphoprotein</keyword>
<dbReference type="CDD" id="cd00383">
    <property type="entry name" value="trans_reg_C"/>
    <property type="match status" value="1"/>
</dbReference>
<evidence type="ECO:0000256" key="1">
    <source>
        <dbReference type="ARBA" id="ARBA00023125"/>
    </source>
</evidence>
<dbReference type="PROSITE" id="PS50110">
    <property type="entry name" value="RESPONSE_REGULATORY"/>
    <property type="match status" value="1"/>
</dbReference>
<dbReference type="SMART" id="SM00448">
    <property type="entry name" value="REC"/>
    <property type="match status" value="1"/>
</dbReference>
<keyword evidence="1 3" id="KW-0238">DNA-binding</keyword>
<dbReference type="SMART" id="SM00862">
    <property type="entry name" value="Trans_reg_C"/>
    <property type="match status" value="1"/>
</dbReference>
<dbReference type="GO" id="GO:0000976">
    <property type="term" value="F:transcription cis-regulatory region binding"/>
    <property type="evidence" value="ECO:0007669"/>
    <property type="project" value="TreeGrafter"/>
</dbReference>
<evidence type="ECO:0000256" key="2">
    <source>
        <dbReference type="PROSITE-ProRule" id="PRU00169"/>
    </source>
</evidence>
<dbReference type="Gene3D" id="3.40.50.2300">
    <property type="match status" value="1"/>
</dbReference>
<dbReference type="RefSeq" id="WP_084089634.1">
    <property type="nucleotide sequence ID" value="NZ_FWXD01000005.1"/>
</dbReference>
<dbReference type="InterPro" id="IPR039420">
    <property type="entry name" value="WalR-like"/>
</dbReference>
<dbReference type="NCBIfam" id="NF008296">
    <property type="entry name" value="PRK11083.1"/>
    <property type="match status" value="1"/>
</dbReference>
<dbReference type="Pfam" id="PF00486">
    <property type="entry name" value="Trans_reg_C"/>
    <property type="match status" value="1"/>
</dbReference>
<dbReference type="SUPFAM" id="SSF46894">
    <property type="entry name" value="C-terminal effector domain of the bipartite response regulators"/>
    <property type="match status" value="1"/>
</dbReference>
<dbReference type="SUPFAM" id="SSF52172">
    <property type="entry name" value="CheY-like"/>
    <property type="match status" value="1"/>
</dbReference>
<feature type="DNA-binding region" description="OmpR/PhoB-type" evidence="3">
    <location>
        <begin position="134"/>
        <end position="235"/>
    </location>
</feature>
<proteinExistence type="predicted"/>
<dbReference type="InterPro" id="IPR016032">
    <property type="entry name" value="Sig_transdc_resp-reg_C-effctor"/>
</dbReference>
<dbReference type="GO" id="GO:0006355">
    <property type="term" value="P:regulation of DNA-templated transcription"/>
    <property type="evidence" value="ECO:0007669"/>
    <property type="project" value="InterPro"/>
</dbReference>
<dbReference type="InterPro" id="IPR036388">
    <property type="entry name" value="WH-like_DNA-bd_sf"/>
</dbReference>
<dbReference type="GO" id="GO:0032993">
    <property type="term" value="C:protein-DNA complex"/>
    <property type="evidence" value="ECO:0007669"/>
    <property type="project" value="TreeGrafter"/>
</dbReference>
<dbReference type="Gene3D" id="1.10.10.10">
    <property type="entry name" value="Winged helix-like DNA-binding domain superfamily/Winged helix DNA-binding domain"/>
    <property type="match status" value="1"/>
</dbReference>